<name>A0ABR0KG40_9EURO</name>
<evidence type="ECO:0000259" key="1">
    <source>
        <dbReference type="Pfam" id="PF06985"/>
    </source>
</evidence>
<reference evidence="3 4" key="1">
    <citation type="submission" date="2023-08" db="EMBL/GenBank/DDBJ databases">
        <title>Black Yeasts Isolated from many extreme environments.</title>
        <authorList>
            <person name="Coleine C."/>
            <person name="Stajich J.E."/>
            <person name="Selbmann L."/>
        </authorList>
    </citation>
    <scope>NUCLEOTIDE SEQUENCE [LARGE SCALE GENOMIC DNA]</scope>
    <source>
        <strain evidence="3 4">CCFEE 5885</strain>
    </source>
</reference>
<sequence length="635" mass="73799">MRLINAAKYINTRIWELKSFPEDEFPEYCILSHRWGPADSEVTYQELIDGEIFWKRQTQQKTGYRKIQYACSTTRDYQKDWLWCDTCCIDKTSSTELSEAINSMYRWYQNSSLCIAYLADYPSEKAPNFDMSEWFERAWTLQELIAPPKVVFFDKDWNPSFGKKHDDHMVDAIARRTRIDKQALLSEKRLEKFSVAQRMSWAADRKATRSEDIAYSLLGIFDVNMPMLYGEGKKAFVRLQEEIMQRNADQSIFVWFSEKHTRSIFASSPIDFARCGAVQQYGRKKQAFALNNLGLDIQVTYWPAGFNTYMAELAVEDGGTHRTAHLMLEIDPETGYLCRVGTAVLSPQRCSMDDGPVFWQKRRVTILRQITNKYPVCSEGLFGFRLADECLPLNLINNWHPDHNWDRGRWQLRTVSDPRESSPSNLLFEVPRNIPGSVAMMTFAIGNNMYLIQLAFDFDFNPACCVSKMALDFDQRFKRRSTEYDDTRYRWADRTSGMNGLFYLETIFDDPITGDPCWTAKAIDRLPFKAQIDPAIIKPRRDNNFSTYEISFRFNPPDRDWYFGLKASTSVVTPPNGSSVSWREAKVGWTAMGHTNITQKPMKHCATKHRAAFSSHEMPLLLHPRTPPKVRKTRI</sequence>
<evidence type="ECO:0000313" key="3">
    <source>
        <dbReference type="EMBL" id="KAK5095541.1"/>
    </source>
</evidence>
<dbReference type="Proteomes" id="UP001345013">
    <property type="component" value="Unassembled WGS sequence"/>
</dbReference>
<protein>
    <recommendedName>
        <fullName evidence="5">Heterokaryon incompatibility domain-containing protein</fullName>
    </recommendedName>
</protein>
<accession>A0ABR0KG40</accession>
<keyword evidence="4" id="KW-1185">Reference proteome</keyword>
<evidence type="ECO:0000259" key="2">
    <source>
        <dbReference type="Pfam" id="PF26640"/>
    </source>
</evidence>
<feature type="domain" description="Heterokaryon incompatibility" evidence="1">
    <location>
        <begin position="28"/>
        <end position="124"/>
    </location>
</feature>
<dbReference type="PANTHER" id="PTHR10622:SF10">
    <property type="entry name" value="HET DOMAIN-CONTAINING PROTEIN"/>
    <property type="match status" value="1"/>
</dbReference>
<proteinExistence type="predicted"/>
<dbReference type="InterPro" id="IPR058525">
    <property type="entry name" value="DUF8212"/>
</dbReference>
<dbReference type="Pfam" id="PF26640">
    <property type="entry name" value="DUF8212"/>
    <property type="match status" value="1"/>
</dbReference>
<evidence type="ECO:0000313" key="4">
    <source>
        <dbReference type="Proteomes" id="UP001345013"/>
    </source>
</evidence>
<feature type="domain" description="DUF8212" evidence="2">
    <location>
        <begin position="234"/>
        <end position="256"/>
    </location>
</feature>
<evidence type="ECO:0008006" key="5">
    <source>
        <dbReference type="Google" id="ProtNLM"/>
    </source>
</evidence>
<gene>
    <name evidence="3" type="ORF">LTR24_003012</name>
</gene>
<dbReference type="Pfam" id="PF06985">
    <property type="entry name" value="HET"/>
    <property type="match status" value="1"/>
</dbReference>
<comment type="caution">
    <text evidence="3">The sequence shown here is derived from an EMBL/GenBank/DDBJ whole genome shotgun (WGS) entry which is preliminary data.</text>
</comment>
<dbReference type="EMBL" id="JAVRRG010000027">
    <property type="protein sequence ID" value="KAK5095541.1"/>
    <property type="molecule type" value="Genomic_DNA"/>
</dbReference>
<organism evidence="3 4">
    <name type="scientific">Lithohypha guttulata</name>
    <dbReference type="NCBI Taxonomy" id="1690604"/>
    <lineage>
        <taxon>Eukaryota</taxon>
        <taxon>Fungi</taxon>
        <taxon>Dikarya</taxon>
        <taxon>Ascomycota</taxon>
        <taxon>Pezizomycotina</taxon>
        <taxon>Eurotiomycetes</taxon>
        <taxon>Chaetothyriomycetidae</taxon>
        <taxon>Chaetothyriales</taxon>
        <taxon>Trichomeriaceae</taxon>
        <taxon>Lithohypha</taxon>
    </lineage>
</organism>
<dbReference type="PANTHER" id="PTHR10622">
    <property type="entry name" value="HET DOMAIN-CONTAINING PROTEIN"/>
    <property type="match status" value="1"/>
</dbReference>
<dbReference type="InterPro" id="IPR010730">
    <property type="entry name" value="HET"/>
</dbReference>